<accession>A0ABD0Y2J4</accession>
<proteinExistence type="predicted"/>
<feature type="compositionally biased region" description="Basic and acidic residues" evidence="1">
    <location>
        <begin position="7"/>
        <end position="16"/>
    </location>
</feature>
<comment type="caution">
    <text evidence="2">The sequence shown here is derived from an EMBL/GenBank/DDBJ whole genome shotgun (WGS) entry which is preliminary data.</text>
</comment>
<reference evidence="2 3" key="1">
    <citation type="submission" date="2024-07" db="EMBL/GenBank/DDBJ databases">
        <title>Chromosome-level genome assembly of the water stick insect Ranatra chinensis (Heteroptera: Nepidae).</title>
        <authorList>
            <person name="Liu X."/>
        </authorList>
    </citation>
    <scope>NUCLEOTIDE SEQUENCE [LARGE SCALE GENOMIC DNA]</scope>
    <source>
        <strain evidence="2">Cailab_2021Rc</strain>
        <tissue evidence="2">Muscle</tissue>
    </source>
</reference>
<gene>
    <name evidence="2" type="ORF">AAG570_004006</name>
</gene>
<organism evidence="2 3">
    <name type="scientific">Ranatra chinensis</name>
    <dbReference type="NCBI Taxonomy" id="642074"/>
    <lineage>
        <taxon>Eukaryota</taxon>
        <taxon>Metazoa</taxon>
        <taxon>Ecdysozoa</taxon>
        <taxon>Arthropoda</taxon>
        <taxon>Hexapoda</taxon>
        <taxon>Insecta</taxon>
        <taxon>Pterygota</taxon>
        <taxon>Neoptera</taxon>
        <taxon>Paraneoptera</taxon>
        <taxon>Hemiptera</taxon>
        <taxon>Heteroptera</taxon>
        <taxon>Panheteroptera</taxon>
        <taxon>Nepomorpha</taxon>
        <taxon>Nepidae</taxon>
        <taxon>Ranatrinae</taxon>
        <taxon>Ranatra</taxon>
    </lineage>
</organism>
<dbReference type="Proteomes" id="UP001558652">
    <property type="component" value="Unassembled WGS sequence"/>
</dbReference>
<sequence>MFYLNRKQNEPLHEEITGPPSPQPAKRLEGSTSDGGNPLLPLSWTWSSGPVNQRWERARLHGTKFLEFFQPVHAIPPRDDKNPNNRSLESKAFVVVGVERGGMMLVTLTGLKLTLG</sequence>
<feature type="region of interest" description="Disordered" evidence="1">
    <location>
        <begin position="1"/>
        <end position="41"/>
    </location>
</feature>
<evidence type="ECO:0000313" key="3">
    <source>
        <dbReference type="Proteomes" id="UP001558652"/>
    </source>
</evidence>
<protein>
    <submittedName>
        <fullName evidence="2">Uncharacterized protein</fullName>
    </submittedName>
</protein>
<dbReference type="EMBL" id="JBFDAA010000015">
    <property type="protein sequence ID" value="KAL1117691.1"/>
    <property type="molecule type" value="Genomic_DNA"/>
</dbReference>
<evidence type="ECO:0000256" key="1">
    <source>
        <dbReference type="SAM" id="MobiDB-lite"/>
    </source>
</evidence>
<dbReference type="AlphaFoldDB" id="A0ABD0Y2J4"/>
<keyword evidence="3" id="KW-1185">Reference proteome</keyword>
<name>A0ABD0Y2J4_9HEMI</name>
<evidence type="ECO:0000313" key="2">
    <source>
        <dbReference type="EMBL" id="KAL1117691.1"/>
    </source>
</evidence>